<evidence type="ECO:0000313" key="1">
    <source>
        <dbReference type="EMBL" id="KIR21562.1"/>
    </source>
</evidence>
<dbReference type="RefSeq" id="WP_052501143.1">
    <property type="nucleotide sequence ID" value="NZ_JXCQ01000024.1"/>
</dbReference>
<organism evidence="1 2">
    <name type="scientific">Pseudomonas fluorescens</name>
    <dbReference type="NCBI Taxonomy" id="294"/>
    <lineage>
        <taxon>Bacteria</taxon>
        <taxon>Pseudomonadati</taxon>
        <taxon>Pseudomonadota</taxon>
        <taxon>Gammaproteobacteria</taxon>
        <taxon>Pseudomonadales</taxon>
        <taxon>Pseudomonadaceae</taxon>
        <taxon>Pseudomonas</taxon>
    </lineage>
</organism>
<dbReference type="EMBL" id="JXCQ01000024">
    <property type="protein sequence ID" value="KIR21562.1"/>
    <property type="molecule type" value="Genomic_DNA"/>
</dbReference>
<proteinExistence type="predicted"/>
<evidence type="ECO:0000313" key="2">
    <source>
        <dbReference type="Proteomes" id="UP000032210"/>
    </source>
</evidence>
<reference evidence="1 2" key="1">
    <citation type="submission" date="2015-01" db="EMBL/GenBank/DDBJ databases">
        <title>Genome sequence of the beneficial rhizobacterium Pseudomonas fluorescens 2-79.</title>
        <authorList>
            <person name="Thuermer A."/>
            <person name="Daniel R."/>
        </authorList>
    </citation>
    <scope>NUCLEOTIDE SEQUENCE [LARGE SCALE GENOMIC DNA]</scope>
    <source>
        <strain evidence="1 2">2-79</strain>
    </source>
</reference>
<protein>
    <submittedName>
        <fullName evidence="1">Uncharacterized protein</fullName>
    </submittedName>
</protein>
<gene>
    <name evidence="1" type="ORF">PFLU3_30390</name>
</gene>
<dbReference type="Proteomes" id="UP000032210">
    <property type="component" value="Unassembled WGS sequence"/>
</dbReference>
<dbReference type="PATRIC" id="fig|294.125.peg.3115"/>
<comment type="caution">
    <text evidence="1">The sequence shown here is derived from an EMBL/GenBank/DDBJ whole genome shotgun (WGS) entry which is preliminary data.</text>
</comment>
<name>A0A0D0RQ19_PSEFL</name>
<accession>A0A0D0RQ19</accession>
<sequence length="496" mass="55229">MSNKDASTEQAQAMLVQKHQLNTAQNHLGLVDGALQNLQATQAQSRQHLELLMLEAETLVERNHVIFEVDDDDALLVESSYAVQGNIVSVGTPLPNLDFIDMKGESDWNVYLDQVTAYAQRQRIEFGHDPFRDLMSASQRIALEKRIRDEFSYKCAHCDKYDYMIAGTCGLIGGLVDVLFVGLPGRGALTHFTDDMTDKAVQRFAAWNGWQGPNTGSDPVTSAIGFLERKYKVNYDHRHGGDVGGLFKMSTRNHHIKSLAHSPDLVGLFFSILDQFTSSAHFVDGGRIISVDTDTFELKGSNLVAKLFCGCMNWLGHLLSDVAGSSGAKTRGSGIPIPFSSLLQFINLGEFGQHRQTFATIAVQVFEKGYDLRHGLAMAIPVMLSEMLTRMMWVVKQRFYHEKEWVECIPSATNSELQRMLLMAHGTLCVVDGADAAIRSGGDMIQFMLRSNLIAWARFGTLALKELNSWYQDGRLDIKAVDTYLDAEYERLVASA</sequence>
<dbReference type="AlphaFoldDB" id="A0A0D0RQ19"/>